<feature type="domain" description="Membrane transport protein MMPL" evidence="7">
    <location>
        <begin position="223"/>
        <end position="467"/>
    </location>
</feature>
<evidence type="ECO:0000256" key="4">
    <source>
        <dbReference type="ARBA" id="ARBA00022989"/>
    </source>
</evidence>
<dbReference type="InterPro" id="IPR050545">
    <property type="entry name" value="Mycobact_MmpL"/>
</dbReference>
<evidence type="ECO:0000256" key="2">
    <source>
        <dbReference type="ARBA" id="ARBA00022475"/>
    </source>
</evidence>
<sequence length="468" mass="52226">MKQGFKRLSDMLEHYPIKTIFITIIGIIAMTAGAMRVELSTGNDTLVSTDSDVYKDYTLLENTFGTDPMILLYQSDEQVFTIETLNHMKDVAQIVEHDPVVSHTMSPVTIVEQMTTMQQVKAQAGFMQIAAGLNKMGTELSNGMSGEQTLTPTAQMDPSQLTTQFNQIIDGVGKLQSGVDGVDTTTEQLLTELNSIKDQFPESNENQLSLEQLNQGLTKLSQVLDQLTPLSEGLSETETGFSQFSQQLDQLVEMMNQSPTTDLSIQMEKIQGLGSELINISDNMKNMQEHNNTLHPGLPTEAETLDYLTFEDGLIKPVFDSVVIDNNTMMMQIVFNGQTTNEEKSTVIDRVTTYVDDYETDQFDVTVTGKPVLDLSMRESMQESMQLMIIMAVGLMVVVLLLIFKVKWRVFPLLVVLLATVATIGFMGWVNVPITMVSMAVFPILIGLGIDYAIQFQNRYHESLEEEE</sequence>
<keyword evidence="4 6" id="KW-1133">Transmembrane helix</keyword>
<feature type="transmembrane region" description="Helical" evidence="6">
    <location>
        <begin position="20"/>
        <end position="37"/>
    </location>
</feature>
<dbReference type="Proteomes" id="UP000321547">
    <property type="component" value="Unassembled WGS sequence"/>
</dbReference>
<dbReference type="AlphaFoldDB" id="A0A1I5MDF2"/>
<evidence type="ECO:0000256" key="3">
    <source>
        <dbReference type="ARBA" id="ARBA00022692"/>
    </source>
</evidence>
<evidence type="ECO:0000313" key="11">
    <source>
        <dbReference type="Proteomes" id="UP000321547"/>
    </source>
</evidence>
<reference evidence="8 11" key="2">
    <citation type="submission" date="2019-07" db="EMBL/GenBank/DDBJ databases">
        <title>Whole genome shotgun sequence of Halolactibacillus halophilus NBRC 100868.</title>
        <authorList>
            <person name="Hosoyama A."/>
            <person name="Uohara A."/>
            <person name="Ohji S."/>
            <person name="Ichikawa N."/>
        </authorList>
    </citation>
    <scope>NUCLEOTIDE SEQUENCE [LARGE SCALE GENOMIC DNA]</scope>
    <source>
        <strain evidence="8 11">NBRC 100868</strain>
    </source>
</reference>
<organism evidence="9 10">
    <name type="scientific">Halolactibacillus halophilus</name>
    <dbReference type="NCBI Taxonomy" id="306540"/>
    <lineage>
        <taxon>Bacteria</taxon>
        <taxon>Bacillati</taxon>
        <taxon>Bacillota</taxon>
        <taxon>Bacilli</taxon>
        <taxon>Bacillales</taxon>
        <taxon>Bacillaceae</taxon>
        <taxon>Halolactibacillus</taxon>
    </lineage>
</organism>
<dbReference type="OrthoDB" id="9809027at2"/>
<dbReference type="STRING" id="306540.SAMN05421839_10529"/>
<dbReference type="Gene3D" id="1.20.1640.10">
    <property type="entry name" value="Multidrug efflux transporter AcrB transmembrane domain"/>
    <property type="match status" value="1"/>
</dbReference>
<evidence type="ECO:0000313" key="10">
    <source>
        <dbReference type="Proteomes" id="UP000242243"/>
    </source>
</evidence>
<dbReference type="PANTHER" id="PTHR33406:SF13">
    <property type="entry name" value="MEMBRANE PROTEIN YDFJ"/>
    <property type="match status" value="1"/>
</dbReference>
<reference evidence="9 10" key="1">
    <citation type="submission" date="2016-10" db="EMBL/GenBank/DDBJ databases">
        <authorList>
            <person name="de Groot N.N."/>
        </authorList>
    </citation>
    <scope>NUCLEOTIDE SEQUENCE [LARGE SCALE GENOMIC DNA]</scope>
    <source>
        <strain evidence="9 10">DSM 17073</strain>
    </source>
</reference>
<protein>
    <submittedName>
        <fullName evidence="9">MMPL family protein</fullName>
    </submittedName>
</protein>
<keyword evidence="3 6" id="KW-0812">Transmembrane</keyword>
<dbReference type="Pfam" id="PF03176">
    <property type="entry name" value="MMPL"/>
    <property type="match status" value="1"/>
</dbReference>
<feature type="transmembrane region" description="Helical" evidence="6">
    <location>
        <begin position="411"/>
        <end position="430"/>
    </location>
</feature>
<dbReference type="GO" id="GO:0005886">
    <property type="term" value="C:plasma membrane"/>
    <property type="evidence" value="ECO:0007669"/>
    <property type="project" value="UniProtKB-SubCell"/>
</dbReference>
<comment type="subcellular location">
    <subcellularLocation>
        <location evidence="1">Cell membrane</location>
        <topology evidence="1">Multi-pass membrane protein</topology>
    </subcellularLocation>
</comment>
<name>A0A1I5MDF2_9BACI</name>
<evidence type="ECO:0000259" key="7">
    <source>
        <dbReference type="Pfam" id="PF03176"/>
    </source>
</evidence>
<evidence type="ECO:0000256" key="6">
    <source>
        <dbReference type="SAM" id="Phobius"/>
    </source>
</evidence>
<dbReference type="SUPFAM" id="SSF82866">
    <property type="entry name" value="Multidrug efflux transporter AcrB transmembrane domain"/>
    <property type="match status" value="1"/>
</dbReference>
<gene>
    <name evidence="8" type="ORF">HHA03_16140</name>
    <name evidence="9" type="ORF">SAMN05421839_10529</name>
</gene>
<evidence type="ECO:0000313" key="9">
    <source>
        <dbReference type="EMBL" id="SFP07347.1"/>
    </source>
</evidence>
<dbReference type="EMBL" id="BJWI01000023">
    <property type="protein sequence ID" value="GEM02082.1"/>
    <property type="molecule type" value="Genomic_DNA"/>
</dbReference>
<proteinExistence type="predicted"/>
<keyword evidence="2" id="KW-1003">Cell membrane</keyword>
<evidence type="ECO:0000313" key="8">
    <source>
        <dbReference type="EMBL" id="GEM02082.1"/>
    </source>
</evidence>
<keyword evidence="11" id="KW-1185">Reference proteome</keyword>
<dbReference type="EMBL" id="FOXC01000005">
    <property type="protein sequence ID" value="SFP07347.1"/>
    <property type="molecule type" value="Genomic_DNA"/>
</dbReference>
<dbReference type="RefSeq" id="WP_089830298.1">
    <property type="nucleotide sequence ID" value="NZ_BJWI01000023.1"/>
</dbReference>
<accession>A0A1I5MDF2</accession>
<dbReference type="PANTHER" id="PTHR33406">
    <property type="entry name" value="MEMBRANE PROTEIN MJ1562-RELATED"/>
    <property type="match status" value="1"/>
</dbReference>
<evidence type="ECO:0000256" key="5">
    <source>
        <dbReference type="ARBA" id="ARBA00023136"/>
    </source>
</evidence>
<feature type="transmembrane region" description="Helical" evidence="6">
    <location>
        <begin position="385"/>
        <end position="404"/>
    </location>
</feature>
<keyword evidence="5 6" id="KW-0472">Membrane</keyword>
<dbReference type="Proteomes" id="UP000242243">
    <property type="component" value="Unassembled WGS sequence"/>
</dbReference>
<feature type="transmembrane region" description="Helical" evidence="6">
    <location>
        <begin position="436"/>
        <end position="454"/>
    </location>
</feature>
<evidence type="ECO:0000256" key="1">
    <source>
        <dbReference type="ARBA" id="ARBA00004651"/>
    </source>
</evidence>
<dbReference type="InterPro" id="IPR004869">
    <property type="entry name" value="MMPL_dom"/>
</dbReference>